<gene>
    <name evidence="1" type="ORF">F0P94_15820</name>
</gene>
<evidence type="ECO:0000313" key="2">
    <source>
        <dbReference type="Proteomes" id="UP000326570"/>
    </source>
</evidence>
<dbReference type="Proteomes" id="UP000326570">
    <property type="component" value="Unassembled WGS sequence"/>
</dbReference>
<dbReference type="RefSeq" id="WP_150904885.1">
    <property type="nucleotide sequence ID" value="NZ_VTWT01000009.1"/>
</dbReference>
<comment type="caution">
    <text evidence="1">The sequence shown here is derived from an EMBL/GenBank/DDBJ whole genome shotgun (WGS) entry which is preliminary data.</text>
</comment>
<evidence type="ECO:0000313" key="1">
    <source>
        <dbReference type="EMBL" id="KAA9327381.1"/>
    </source>
</evidence>
<dbReference type="SUPFAM" id="SSF56784">
    <property type="entry name" value="HAD-like"/>
    <property type="match status" value="1"/>
</dbReference>
<keyword evidence="2" id="KW-1185">Reference proteome</keyword>
<name>A0A5N1IL17_9BACT</name>
<sequence>MEKPVNHKATEPELFVFDICDTLFYSNTTFDFIKFVLQKKGWGGKLRQFDLYTKRTSPVFIGLYFFQKFSKEDWPKKLCLRLLKGVSKKELYQLGEAFEKQFLASRMVEKTHQMLRQLRKEGKTVVLISASIDPVVAAIANALAVDYRCSELAYDSQGNFTGDLQWEMTGQKLVALRKMLSSEDAPFAVATDNFSDRGLVEAACHRFVVVYNEKALNFWQDLQPEFIKLYS</sequence>
<protein>
    <submittedName>
        <fullName evidence="1">HAD-IB family phosphatase</fullName>
    </submittedName>
</protein>
<accession>A0A5N1IL17</accession>
<organism evidence="1 2">
    <name type="scientific">Adhaeribacter soli</name>
    <dbReference type="NCBI Taxonomy" id="2607655"/>
    <lineage>
        <taxon>Bacteria</taxon>
        <taxon>Pseudomonadati</taxon>
        <taxon>Bacteroidota</taxon>
        <taxon>Cytophagia</taxon>
        <taxon>Cytophagales</taxon>
        <taxon>Hymenobacteraceae</taxon>
        <taxon>Adhaeribacter</taxon>
    </lineage>
</organism>
<dbReference type="AlphaFoldDB" id="A0A5N1IL17"/>
<dbReference type="Gene3D" id="1.20.1440.100">
    <property type="entry name" value="SG protein - dephosphorylation function"/>
    <property type="match status" value="1"/>
</dbReference>
<dbReference type="EMBL" id="VTWT01000009">
    <property type="protein sequence ID" value="KAA9327381.1"/>
    <property type="molecule type" value="Genomic_DNA"/>
</dbReference>
<proteinExistence type="predicted"/>
<dbReference type="Gene3D" id="3.40.50.1000">
    <property type="entry name" value="HAD superfamily/HAD-like"/>
    <property type="match status" value="1"/>
</dbReference>
<reference evidence="1 2" key="1">
    <citation type="submission" date="2019-09" db="EMBL/GenBank/DDBJ databases">
        <title>Genome sequence of Adhaeribacter sp. M2.</title>
        <authorList>
            <person name="Srinivasan S."/>
        </authorList>
    </citation>
    <scope>NUCLEOTIDE SEQUENCE [LARGE SCALE GENOMIC DNA]</scope>
    <source>
        <strain evidence="1 2">M2</strain>
    </source>
</reference>
<dbReference type="Pfam" id="PF12710">
    <property type="entry name" value="HAD"/>
    <property type="match status" value="1"/>
</dbReference>
<dbReference type="NCBIfam" id="TIGR01488">
    <property type="entry name" value="HAD-SF-IB"/>
    <property type="match status" value="1"/>
</dbReference>
<dbReference type="InterPro" id="IPR036412">
    <property type="entry name" value="HAD-like_sf"/>
</dbReference>
<dbReference type="InterPro" id="IPR023214">
    <property type="entry name" value="HAD_sf"/>
</dbReference>